<evidence type="ECO:0000313" key="3">
    <source>
        <dbReference type="Proteomes" id="UP001187471"/>
    </source>
</evidence>
<dbReference type="Proteomes" id="UP001187471">
    <property type="component" value="Unassembled WGS sequence"/>
</dbReference>
<name>A0AA88RGW1_9ASTE</name>
<gene>
    <name evidence="2" type="ORF">RJ640_018752</name>
</gene>
<proteinExistence type="predicted"/>
<comment type="caution">
    <text evidence="2">The sequence shown here is derived from an EMBL/GenBank/DDBJ whole genome shotgun (WGS) entry which is preliminary data.</text>
</comment>
<sequence>MHNDLIGQFEGYQTAQEMWNALKLAFTGTSVTRLRALTLKFETYKMTPNAKLFDHLRKMSAMIRDLKAAGNNLSDEQQILAVLRSLPYSWDQMKLMMTHNESIKTFAQLSHHLELQVERQEAKCNASMFVAESSERKGSKSKRKKGEVRKDVELYEMVESDGVSTLSLSKGGDFNYQHGHDDPMSVEDSGSVPLNSQRGNDNPMVVEDTGRHVPHSGSIPLDSQSSKYTPIDDDSYEPRRRKSQRNDMGMIIATKEWLSSNFDMKDMGEANYVLGVKILRDRSNKILGLSQETYIRKIEVVIWTSVNPLQDMFG</sequence>
<dbReference type="AlphaFoldDB" id="A0AA88RGW1"/>
<keyword evidence="3" id="KW-1185">Reference proteome</keyword>
<evidence type="ECO:0008006" key="4">
    <source>
        <dbReference type="Google" id="ProtNLM"/>
    </source>
</evidence>
<dbReference type="Pfam" id="PF14223">
    <property type="entry name" value="Retrotran_gag_2"/>
    <property type="match status" value="1"/>
</dbReference>
<protein>
    <recommendedName>
        <fullName evidence="4">Polyprotein</fullName>
    </recommendedName>
</protein>
<organism evidence="2 3">
    <name type="scientific">Escallonia rubra</name>
    <dbReference type="NCBI Taxonomy" id="112253"/>
    <lineage>
        <taxon>Eukaryota</taxon>
        <taxon>Viridiplantae</taxon>
        <taxon>Streptophyta</taxon>
        <taxon>Embryophyta</taxon>
        <taxon>Tracheophyta</taxon>
        <taxon>Spermatophyta</taxon>
        <taxon>Magnoliopsida</taxon>
        <taxon>eudicotyledons</taxon>
        <taxon>Gunneridae</taxon>
        <taxon>Pentapetalae</taxon>
        <taxon>asterids</taxon>
        <taxon>campanulids</taxon>
        <taxon>Escalloniales</taxon>
        <taxon>Escalloniaceae</taxon>
        <taxon>Escallonia</taxon>
    </lineage>
</organism>
<dbReference type="EMBL" id="JAVXUO010000740">
    <property type="protein sequence ID" value="KAK2989434.1"/>
    <property type="molecule type" value="Genomic_DNA"/>
</dbReference>
<evidence type="ECO:0000256" key="1">
    <source>
        <dbReference type="SAM" id="MobiDB-lite"/>
    </source>
</evidence>
<accession>A0AA88RGW1</accession>
<feature type="region of interest" description="Disordered" evidence="1">
    <location>
        <begin position="173"/>
        <end position="245"/>
    </location>
</feature>
<evidence type="ECO:0000313" key="2">
    <source>
        <dbReference type="EMBL" id="KAK2989434.1"/>
    </source>
</evidence>
<reference evidence="2" key="1">
    <citation type="submission" date="2022-12" db="EMBL/GenBank/DDBJ databases">
        <title>Draft genome assemblies for two species of Escallonia (Escalloniales).</title>
        <authorList>
            <person name="Chanderbali A."/>
            <person name="Dervinis C."/>
            <person name="Anghel I."/>
            <person name="Soltis D."/>
            <person name="Soltis P."/>
            <person name="Zapata F."/>
        </authorList>
    </citation>
    <scope>NUCLEOTIDE SEQUENCE</scope>
    <source>
        <strain evidence="2">UCBG92.1500</strain>
        <tissue evidence="2">Leaf</tissue>
    </source>
</reference>